<dbReference type="InterPro" id="IPR011049">
    <property type="entry name" value="Serralysin-like_metalloprot_C"/>
</dbReference>
<reference evidence="5 6" key="1">
    <citation type="journal article" date="2021" name="Int. J. Syst. Evol. Microbiol.">
        <title>Salipiger mangrovisoli sp. nov., isolated from mangrove soil and the proposal for the reclassification of Paraphaeobacter pallidus as Salipiger pallidus comb. nov.</title>
        <authorList>
            <person name="Du J."/>
            <person name="Liu Y."/>
            <person name="Pei T."/>
            <person name="Deng M.R."/>
            <person name="Zhu H."/>
        </authorList>
    </citation>
    <scope>NUCLEOTIDE SEQUENCE [LARGE SCALE GENOMIC DNA]</scope>
    <source>
        <strain evidence="5 6">6D45A</strain>
    </source>
</reference>
<protein>
    <submittedName>
        <fullName evidence="5">Calcium-binding protein</fullName>
    </submittedName>
</protein>
<comment type="caution">
    <text evidence="5">The sequence shown here is derived from an EMBL/GenBank/DDBJ whole genome shotgun (WGS) entry which is preliminary data.</text>
</comment>
<evidence type="ECO:0000313" key="5">
    <source>
        <dbReference type="EMBL" id="MBE9635242.1"/>
    </source>
</evidence>
<dbReference type="Pfam" id="PF00353">
    <property type="entry name" value="HemolysinCabind"/>
    <property type="match status" value="3"/>
</dbReference>
<evidence type="ECO:0000256" key="3">
    <source>
        <dbReference type="SAM" id="MobiDB-lite"/>
    </source>
</evidence>
<evidence type="ECO:0000256" key="2">
    <source>
        <dbReference type="ARBA" id="ARBA00022525"/>
    </source>
</evidence>
<evidence type="ECO:0000256" key="4">
    <source>
        <dbReference type="SAM" id="SignalP"/>
    </source>
</evidence>
<evidence type="ECO:0000313" key="6">
    <source>
        <dbReference type="Proteomes" id="UP000607796"/>
    </source>
</evidence>
<dbReference type="PANTHER" id="PTHR38340:SF1">
    <property type="entry name" value="S-LAYER PROTEIN"/>
    <property type="match status" value="1"/>
</dbReference>
<name>A0ABR9WVD5_9RHOB</name>
<keyword evidence="6" id="KW-1185">Reference proteome</keyword>
<dbReference type="Proteomes" id="UP000607796">
    <property type="component" value="Unassembled WGS sequence"/>
</dbReference>
<dbReference type="EMBL" id="JADFFK010000001">
    <property type="protein sequence ID" value="MBE9635242.1"/>
    <property type="molecule type" value="Genomic_DNA"/>
</dbReference>
<dbReference type="InterPro" id="IPR018511">
    <property type="entry name" value="Hemolysin-typ_Ca-bd_CS"/>
</dbReference>
<proteinExistence type="predicted"/>
<dbReference type="PROSITE" id="PS00330">
    <property type="entry name" value="HEMOLYSIN_CALCIUM"/>
    <property type="match status" value="1"/>
</dbReference>
<dbReference type="InterPro" id="IPR050557">
    <property type="entry name" value="RTX_toxin/Mannuronan_C5-epim"/>
</dbReference>
<dbReference type="Gene3D" id="2.150.10.10">
    <property type="entry name" value="Serralysin-like metalloprotease, C-terminal"/>
    <property type="match status" value="1"/>
</dbReference>
<keyword evidence="4" id="KW-0732">Signal</keyword>
<organism evidence="5 6">
    <name type="scientific">Salipiger mangrovisoli</name>
    <dbReference type="NCBI Taxonomy" id="2865933"/>
    <lineage>
        <taxon>Bacteria</taxon>
        <taxon>Pseudomonadati</taxon>
        <taxon>Pseudomonadota</taxon>
        <taxon>Alphaproteobacteria</taxon>
        <taxon>Rhodobacterales</taxon>
        <taxon>Roseobacteraceae</taxon>
        <taxon>Salipiger</taxon>
    </lineage>
</organism>
<comment type="subcellular location">
    <subcellularLocation>
        <location evidence="1">Secreted</location>
    </subcellularLocation>
</comment>
<dbReference type="SUPFAM" id="SSF51120">
    <property type="entry name" value="beta-Roll"/>
    <property type="match status" value="1"/>
</dbReference>
<feature type="signal peptide" evidence="4">
    <location>
        <begin position="1"/>
        <end position="19"/>
    </location>
</feature>
<evidence type="ECO:0000256" key="1">
    <source>
        <dbReference type="ARBA" id="ARBA00004613"/>
    </source>
</evidence>
<dbReference type="InterPro" id="IPR001343">
    <property type="entry name" value="Hemolysn_Ca-bd"/>
</dbReference>
<sequence length="288" mass="28127">MPIEFLVALAALLPFAVAAFPFDKGDDGSDDEADADEVDLGEEIILPIEEGTGGGTEVDVVPGDDTLGSGEDTVGSGEDTLGAGEDTAGSGDDTLGTGDESLGSADTDGDDTVLGSEIGDTLVGGAGEDVISGAGGSDYISAGTGADYAEGGSGGDTITGGAGADTLLGGSGNDLLWGSDDEGDDDETDLLIGGTGDDTLMLGRGDLGLGGAGADRFVLADGAVIEDFDEAEDMVVFTYEGDLVPEIVSQVAGASGLVVTLDSGASVTLVGRGAPITSANLAFVREVA</sequence>
<feature type="region of interest" description="Disordered" evidence="3">
    <location>
        <begin position="63"/>
        <end position="129"/>
    </location>
</feature>
<dbReference type="PRINTS" id="PR00313">
    <property type="entry name" value="CABNDNGRPT"/>
</dbReference>
<feature type="chain" id="PRO_5047055641" evidence="4">
    <location>
        <begin position="20"/>
        <end position="288"/>
    </location>
</feature>
<gene>
    <name evidence="5" type="ORF">IQ782_00160</name>
</gene>
<keyword evidence="2" id="KW-0964">Secreted</keyword>
<dbReference type="PANTHER" id="PTHR38340">
    <property type="entry name" value="S-LAYER PROTEIN"/>
    <property type="match status" value="1"/>
</dbReference>
<accession>A0ABR9WVD5</accession>
<dbReference type="RefSeq" id="WP_194132595.1">
    <property type="nucleotide sequence ID" value="NZ_JADFFK010000001.1"/>
</dbReference>